<evidence type="ECO:0000256" key="1">
    <source>
        <dbReference type="SAM" id="MobiDB-lite"/>
    </source>
</evidence>
<dbReference type="Proteomes" id="UP001341840">
    <property type="component" value="Unassembled WGS sequence"/>
</dbReference>
<gene>
    <name evidence="2" type="ORF">PIB30_003679</name>
</gene>
<dbReference type="EMBL" id="JASCZI010271867">
    <property type="protein sequence ID" value="MED6216034.1"/>
    <property type="molecule type" value="Genomic_DNA"/>
</dbReference>
<feature type="compositionally biased region" description="Polar residues" evidence="1">
    <location>
        <begin position="163"/>
        <end position="176"/>
    </location>
</feature>
<keyword evidence="3" id="KW-1185">Reference proteome</keyword>
<evidence type="ECO:0000313" key="2">
    <source>
        <dbReference type="EMBL" id="MED6216034.1"/>
    </source>
</evidence>
<name>A0ABU6Z0K7_9FABA</name>
<comment type="caution">
    <text evidence="2">The sequence shown here is derived from an EMBL/GenBank/DDBJ whole genome shotgun (WGS) entry which is preliminary data.</text>
</comment>
<organism evidence="2 3">
    <name type="scientific">Stylosanthes scabra</name>
    <dbReference type="NCBI Taxonomy" id="79078"/>
    <lineage>
        <taxon>Eukaryota</taxon>
        <taxon>Viridiplantae</taxon>
        <taxon>Streptophyta</taxon>
        <taxon>Embryophyta</taxon>
        <taxon>Tracheophyta</taxon>
        <taxon>Spermatophyta</taxon>
        <taxon>Magnoliopsida</taxon>
        <taxon>eudicotyledons</taxon>
        <taxon>Gunneridae</taxon>
        <taxon>Pentapetalae</taxon>
        <taxon>rosids</taxon>
        <taxon>fabids</taxon>
        <taxon>Fabales</taxon>
        <taxon>Fabaceae</taxon>
        <taxon>Papilionoideae</taxon>
        <taxon>50 kb inversion clade</taxon>
        <taxon>dalbergioids sensu lato</taxon>
        <taxon>Dalbergieae</taxon>
        <taxon>Pterocarpus clade</taxon>
        <taxon>Stylosanthes</taxon>
    </lineage>
</organism>
<sequence>MEGRASEEDYILEVVGPSDRLPFRAGENRLHFLRPFWLDDEREPFPWVYWNPEVRPCRINNLDPFKTLASRFLQSLPVGLGKKHDFKCCWIIDHSDAKVGAYLDSLLDNMDKLSRFDRLRARMAKVGSMGPRSILSTPAIFTGSVPYSTFTHLAVVAAGSSGGSQPKNVPPKTTLQKPIYMDGEEGAKEDSSADLEKRKRRRKLHESFLENTVLGEDTAWEHELHAESSRAHVLKANTRDFKPVGLESAISSNLKTEKELAAAKD</sequence>
<accession>A0ABU6Z0K7</accession>
<proteinExistence type="predicted"/>
<protein>
    <submittedName>
        <fullName evidence="2">Uncharacterized protein</fullName>
    </submittedName>
</protein>
<reference evidence="2 3" key="1">
    <citation type="journal article" date="2023" name="Plants (Basel)">
        <title>Bridging the Gap: Combining Genomics and Transcriptomics Approaches to Understand Stylosanthes scabra, an Orphan Legume from the Brazilian Caatinga.</title>
        <authorList>
            <person name="Ferreira-Neto J.R.C."/>
            <person name="da Silva M.D."/>
            <person name="Binneck E."/>
            <person name="de Melo N.F."/>
            <person name="da Silva R.H."/>
            <person name="de Melo A.L.T.M."/>
            <person name="Pandolfi V."/>
            <person name="Bustamante F.O."/>
            <person name="Brasileiro-Vidal A.C."/>
            <person name="Benko-Iseppon A.M."/>
        </authorList>
    </citation>
    <scope>NUCLEOTIDE SEQUENCE [LARGE SCALE GENOMIC DNA]</scope>
    <source>
        <tissue evidence="2">Leaves</tissue>
    </source>
</reference>
<evidence type="ECO:0000313" key="3">
    <source>
        <dbReference type="Proteomes" id="UP001341840"/>
    </source>
</evidence>
<feature type="compositionally biased region" description="Basic and acidic residues" evidence="1">
    <location>
        <begin position="185"/>
        <end position="197"/>
    </location>
</feature>
<feature type="region of interest" description="Disordered" evidence="1">
    <location>
        <begin position="159"/>
        <end position="198"/>
    </location>
</feature>